<dbReference type="Gene3D" id="3.40.50.12780">
    <property type="entry name" value="N-terminal domain of ligase-like"/>
    <property type="match status" value="1"/>
</dbReference>
<dbReference type="OrthoDB" id="10253869at2759"/>
<dbReference type="HOGENOM" id="CLU_000022_3_3_1"/>
<evidence type="ECO:0000313" key="3">
    <source>
        <dbReference type="Proteomes" id="UP000053029"/>
    </source>
</evidence>
<dbReference type="RefSeq" id="XP_013287408.1">
    <property type="nucleotide sequence ID" value="XM_013431954.1"/>
</dbReference>
<dbReference type="InterPro" id="IPR020845">
    <property type="entry name" value="AMP-binding_CS"/>
</dbReference>
<keyword evidence="2" id="KW-0436">Ligase</keyword>
<dbReference type="GO" id="GO:0030729">
    <property type="term" value="F:acetoacetate-CoA ligase activity"/>
    <property type="evidence" value="ECO:0007669"/>
    <property type="project" value="InterPro"/>
</dbReference>
<dbReference type="Pfam" id="PF00501">
    <property type="entry name" value="AMP-binding"/>
    <property type="match status" value="1"/>
</dbReference>
<dbReference type="InterPro" id="IPR042099">
    <property type="entry name" value="ANL_N_sf"/>
</dbReference>
<dbReference type="EMBL" id="KN846970">
    <property type="protein sequence ID" value="KIW83600.1"/>
    <property type="molecule type" value="Genomic_DNA"/>
</dbReference>
<dbReference type="PANTHER" id="PTHR42921:SF4">
    <property type="entry name" value="ACETOACETYL-COA SYNTHASE (AFU_ORTHOLOGUE AFUA_8G04770)"/>
    <property type="match status" value="1"/>
</dbReference>
<dbReference type="InterPro" id="IPR000873">
    <property type="entry name" value="AMP-dep_synth/lig_dom"/>
</dbReference>
<dbReference type="GO" id="GO:0006629">
    <property type="term" value="P:lipid metabolic process"/>
    <property type="evidence" value="ECO:0007669"/>
    <property type="project" value="InterPro"/>
</dbReference>
<accession>A0A0D2GY99</accession>
<evidence type="ECO:0000313" key="2">
    <source>
        <dbReference type="EMBL" id="KIW83600.1"/>
    </source>
</evidence>
<protein>
    <submittedName>
        <fullName evidence="2">Acetoacetate-CoA ligase</fullName>
    </submittedName>
</protein>
<gene>
    <name evidence="2" type="ORF">Z517_02846</name>
</gene>
<dbReference type="Proteomes" id="UP000053029">
    <property type="component" value="Unassembled WGS sequence"/>
</dbReference>
<dbReference type="PROSITE" id="PS00455">
    <property type="entry name" value="AMP_BINDING"/>
    <property type="match status" value="1"/>
</dbReference>
<feature type="domain" description="AMP-dependent synthetase/ligase" evidence="1">
    <location>
        <begin position="102"/>
        <end position="483"/>
    </location>
</feature>
<dbReference type="AlphaFoldDB" id="A0A0D2GY99"/>
<dbReference type="Gene3D" id="3.30.300.30">
    <property type="match status" value="1"/>
</dbReference>
<reference evidence="2 3" key="1">
    <citation type="submission" date="2015-01" db="EMBL/GenBank/DDBJ databases">
        <title>The Genome Sequence of Fonsecaea pedrosoi CBS 271.37.</title>
        <authorList>
            <consortium name="The Broad Institute Genomics Platform"/>
            <person name="Cuomo C."/>
            <person name="de Hoog S."/>
            <person name="Gorbushina A."/>
            <person name="Stielow B."/>
            <person name="Teixiera M."/>
            <person name="Abouelleil A."/>
            <person name="Chapman S.B."/>
            <person name="Priest M."/>
            <person name="Young S.K."/>
            <person name="Wortman J."/>
            <person name="Nusbaum C."/>
            <person name="Birren B."/>
        </authorList>
    </citation>
    <scope>NUCLEOTIDE SEQUENCE [LARGE SCALE GENOMIC DNA]</scope>
    <source>
        <strain evidence="2 3">CBS 271.37</strain>
    </source>
</reference>
<organism evidence="2 3">
    <name type="scientific">Fonsecaea pedrosoi CBS 271.37</name>
    <dbReference type="NCBI Taxonomy" id="1442368"/>
    <lineage>
        <taxon>Eukaryota</taxon>
        <taxon>Fungi</taxon>
        <taxon>Dikarya</taxon>
        <taxon>Ascomycota</taxon>
        <taxon>Pezizomycotina</taxon>
        <taxon>Eurotiomycetes</taxon>
        <taxon>Chaetothyriomycetidae</taxon>
        <taxon>Chaetothyriales</taxon>
        <taxon>Herpotrichiellaceae</taxon>
        <taxon>Fonsecaea</taxon>
    </lineage>
</organism>
<dbReference type="SUPFAM" id="SSF56801">
    <property type="entry name" value="Acetyl-CoA synthetase-like"/>
    <property type="match status" value="1"/>
</dbReference>
<dbReference type="PANTHER" id="PTHR42921">
    <property type="entry name" value="ACETOACETYL-COA SYNTHETASE"/>
    <property type="match status" value="1"/>
</dbReference>
<name>A0A0D2GY99_9EURO</name>
<dbReference type="NCBIfam" id="TIGR01217">
    <property type="entry name" value="ac_ac_CoA_syn"/>
    <property type="match status" value="1"/>
</dbReference>
<proteinExistence type="predicted"/>
<keyword evidence="3" id="KW-1185">Reference proteome</keyword>
<evidence type="ECO:0000259" key="1">
    <source>
        <dbReference type="Pfam" id="PF00501"/>
    </source>
</evidence>
<dbReference type="InterPro" id="IPR005914">
    <property type="entry name" value="Acac_CoA_synth"/>
</dbReference>
<sequence length="676" mass="75288">MTSPSEPEILWRPANGDATPMGVYRRHVNEKFGLNLRDTKELHKWSVTQPHDFWIDLYGHLGIVPPLPKTTKKAYDDRLPMSKIPPFFPGLELNYAENVLFANSNPTAPAVIEIREDQDIYNGQPVVLTWEGFREQVRQVASALRASGIKKGDVVAALVASSNWVIVLFHAVASIGAIFTCISPELGVDGCVSRLQQVSPRILFADSHVLYKGKVDPTAAKLGEILQKLRQTPQVYVIPVSHTAQSKFAFINDFVQKSNPRDPLTFTRVPFNHPLMICYSSGTTGAPKCIVHSHGFILNAKKISAIHNGLHEGDVITQFSNTSWVVFYVMTGHLSTGVTLVIYNGSPLFPDSKQLLRICDRYKVTYLGVSPRLLLEIQMLGTIPKKEFDLSPLRLVYTTGAPLAIEQYRWFYRSFPPSVQICNAAGGTDTATSIVTIDTCGPLYAGEMQVAALGMDLDILDPDTGDSIAHTGEAGELVIRKPFPTMPCFFWGDRDGSIYHSAYFESFDNLDVWSQHDWLSKNPKTGGYTMHGRSDSVLNPSGVRFGSGEVYAIVETQQFTEYISNSLCVGRRRPQDKDEQVFLFLVMNPGVTLTEELRNKIRTAIRNGLSPRHVPKFIIQVPAIPTTINGKKVEIAVKQVISGKDVKPSATVQNPEAIEWFKRYRTLEVPPRESKL</sequence>
<dbReference type="GeneID" id="25302336"/>
<dbReference type="VEuPathDB" id="FungiDB:Z517_02846"/>
<dbReference type="InterPro" id="IPR045851">
    <property type="entry name" value="AMP-bd_C_sf"/>
</dbReference>
<dbReference type="STRING" id="1442368.A0A0D2GY99"/>